<protein>
    <submittedName>
        <fullName evidence="3">Uncharacterized protein</fullName>
    </submittedName>
</protein>
<organism evidence="3 4">
    <name type="scientific">Isoptericola peretonis</name>
    <dbReference type="NCBI Taxonomy" id="2918523"/>
    <lineage>
        <taxon>Bacteria</taxon>
        <taxon>Bacillati</taxon>
        <taxon>Actinomycetota</taxon>
        <taxon>Actinomycetes</taxon>
        <taxon>Micrococcales</taxon>
        <taxon>Promicromonosporaceae</taxon>
        <taxon>Isoptericola</taxon>
    </lineage>
</organism>
<keyword evidence="2" id="KW-0812">Transmembrane</keyword>
<gene>
    <name evidence="3" type="ORF">M1843_06210</name>
</gene>
<keyword evidence="2" id="KW-1133">Transmembrane helix</keyword>
<evidence type="ECO:0000313" key="4">
    <source>
        <dbReference type="Proteomes" id="UP001651050"/>
    </source>
</evidence>
<evidence type="ECO:0000256" key="2">
    <source>
        <dbReference type="SAM" id="Phobius"/>
    </source>
</evidence>
<feature type="transmembrane region" description="Helical" evidence="2">
    <location>
        <begin position="143"/>
        <end position="161"/>
    </location>
</feature>
<sequence length="178" mass="18528">MPVPNPDAEPDLPDDDLPDDAVEARWADIVAQLGPLAEPREDPEGVGAGDATGTTEAPDDARTGPDAGAPRAVGTGPRDWPVTPEVEALDETESHFTPPDPEPVLSRDPLLTLAWTLVVGVPVLVVVGVVLRAAVPALRLPGWSGPVAGALFLAALGVLLWRMPHHRDPDDHGTGAVV</sequence>
<name>A0ABT0J1H0_9MICO</name>
<evidence type="ECO:0000256" key="1">
    <source>
        <dbReference type="SAM" id="MobiDB-lite"/>
    </source>
</evidence>
<proteinExistence type="predicted"/>
<dbReference type="RefSeq" id="WP_416343189.1">
    <property type="nucleotide sequence ID" value="NZ_JALQCY010000002.1"/>
</dbReference>
<accession>A0ABT0J1H0</accession>
<evidence type="ECO:0000313" key="3">
    <source>
        <dbReference type="EMBL" id="MCK9793336.1"/>
    </source>
</evidence>
<keyword evidence="4" id="KW-1185">Reference proteome</keyword>
<feature type="compositionally biased region" description="Acidic residues" evidence="1">
    <location>
        <begin position="8"/>
        <end position="21"/>
    </location>
</feature>
<keyword evidence="2" id="KW-0472">Membrane</keyword>
<dbReference type="EMBL" id="JALQCY010000002">
    <property type="protein sequence ID" value="MCK9793336.1"/>
    <property type="molecule type" value="Genomic_DNA"/>
</dbReference>
<comment type="caution">
    <text evidence="3">The sequence shown here is derived from an EMBL/GenBank/DDBJ whole genome shotgun (WGS) entry which is preliminary data.</text>
</comment>
<dbReference type="Proteomes" id="UP001651050">
    <property type="component" value="Unassembled WGS sequence"/>
</dbReference>
<reference evidence="3 4" key="1">
    <citation type="submission" date="2022-02" db="EMBL/GenBank/DDBJ databases">
        <title>The car tank lid bacteriome: a reservoir of bacteria with potential in bioremediation of fuel.</title>
        <authorList>
            <person name="Vidal-Verdu A."/>
            <person name="Gomez-Martinez D."/>
            <person name="Latorre-Perez A."/>
            <person name="Pereto J."/>
            <person name="Porcar M."/>
        </authorList>
    </citation>
    <scope>NUCLEOTIDE SEQUENCE [LARGE SCALE GENOMIC DNA]</scope>
    <source>
        <strain evidence="3 4">4D.3</strain>
    </source>
</reference>
<feature type="transmembrane region" description="Helical" evidence="2">
    <location>
        <begin position="110"/>
        <end position="131"/>
    </location>
</feature>
<feature type="region of interest" description="Disordered" evidence="1">
    <location>
        <begin position="1"/>
        <end position="82"/>
    </location>
</feature>